<dbReference type="Pfam" id="PF00551">
    <property type="entry name" value="Formyl_trans_N"/>
    <property type="match status" value="1"/>
</dbReference>
<evidence type="ECO:0000256" key="5">
    <source>
        <dbReference type="ARBA" id="ARBA00022679"/>
    </source>
</evidence>
<dbReference type="OrthoDB" id="9802815at2"/>
<organism evidence="11 12">
    <name type="scientific">Pararhodospirillum oryzae</name>
    <dbReference type="NCBI Taxonomy" id="478448"/>
    <lineage>
        <taxon>Bacteria</taxon>
        <taxon>Pseudomonadati</taxon>
        <taxon>Pseudomonadota</taxon>
        <taxon>Alphaproteobacteria</taxon>
        <taxon>Rhodospirillales</taxon>
        <taxon>Rhodospirillaceae</taxon>
        <taxon>Pararhodospirillum</taxon>
    </lineage>
</organism>
<dbReference type="NCBIfam" id="TIGR00460">
    <property type="entry name" value="fmt"/>
    <property type="match status" value="1"/>
</dbReference>
<dbReference type="RefSeq" id="WP_147163725.1">
    <property type="nucleotide sequence ID" value="NZ_BJZO01000045.1"/>
</dbReference>
<evidence type="ECO:0000256" key="1">
    <source>
        <dbReference type="ARBA" id="ARBA00002606"/>
    </source>
</evidence>
<evidence type="ECO:0000259" key="10">
    <source>
        <dbReference type="Pfam" id="PF02911"/>
    </source>
</evidence>
<dbReference type="InterPro" id="IPR044135">
    <property type="entry name" value="Met-tRNA-FMT_C"/>
</dbReference>
<feature type="binding site" evidence="8">
    <location>
        <begin position="110"/>
        <end position="113"/>
    </location>
    <ligand>
        <name>(6S)-5,6,7,8-tetrahydrofolate</name>
        <dbReference type="ChEBI" id="CHEBI:57453"/>
    </ligand>
</feature>
<dbReference type="Gene3D" id="3.40.50.170">
    <property type="entry name" value="Formyl transferase, N-terminal domain"/>
    <property type="match status" value="1"/>
</dbReference>
<evidence type="ECO:0000313" key="11">
    <source>
        <dbReference type="EMBL" id="GEO81695.1"/>
    </source>
</evidence>
<evidence type="ECO:0000256" key="3">
    <source>
        <dbReference type="ARBA" id="ARBA00012261"/>
    </source>
</evidence>
<dbReference type="AlphaFoldDB" id="A0A512H8B9"/>
<dbReference type="PROSITE" id="PS00373">
    <property type="entry name" value="GART"/>
    <property type="match status" value="1"/>
</dbReference>
<dbReference type="SUPFAM" id="SSF53328">
    <property type="entry name" value="Formyltransferase"/>
    <property type="match status" value="1"/>
</dbReference>
<gene>
    <name evidence="8 11" type="primary">fmt</name>
    <name evidence="11" type="ORF">ROR02_18260</name>
</gene>
<sequence length="305" mass="31532">MSLSVVFMGTPDFSVPVLHALAERFTVVGVYSQPPRAAGRGQAPRPTPVHAAALALGLPVFTPARLRDPADQAAFGALDADVAVVAAYGLILPGAILEAPRLGCVNIHASLLPRWRGAAPIQRAIEAGDSESGITLMQMDEGLDTGAMLALERVPIGPETTAASLHDALSALGARMIGPALEALAAGSLTARPQPEDGITYAAKIDKAEARLDWSRPASVIDHQARAFSPFPGAWFPLGKDRVKVLMTRAEPGQGAPGTVLDDGLLVACGEGAVRLVTLQRAGRAPMAAEAFLRGCPIPAGTVLS</sequence>
<dbReference type="Gene3D" id="3.10.25.10">
    <property type="entry name" value="Formyl transferase, C-terminal domain"/>
    <property type="match status" value="1"/>
</dbReference>
<dbReference type="InterPro" id="IPR002376">
    <property type="entry name" value="Formyl_transf_N"/>
</dbReference>
<dbReference type="InterPro" id="IPR036477">
    <property type="entry name" value="Formyl_transf_N_sf"/>
</dbReference>
<dbReference type="EC" id="2.1.2.9" evidence="3 8"/>
<dbReference type="Proteomes" id="UP000321567">
    <property type="component" value="Unassembled WGS sequence"/>
</dbReference>
<dbReference type="InterPro" id="IPR005793">
    <property type="entry name" value="Formyl_trans_C"/>
</dbReference>
<reference evidence="11 12" key="1">
    <citation type="submission" date="2019-07" db="EMBL/GenBank/DDBJ databases">
        <title>Whole genome shotgun sequence of Rhodospirillum oryzae NBRC 107573.</title>
        <authorList>
            <person name="Hosoyama A."/>
            <person name="Uohara A."/>
            <person name="Ohji S."/>
            <person name="Ichikawa N."/>
        </authorList>
    </citation>
    <scope>NUCLEOTIDE SEQUENCE [LARGE SCALE GENOMIC DNA]</scope>
    <source>
        <strain evidence="11 12">NBRC 107573</strain>
    </source>
</reference>
<comment type="function">
    <text evidence="1 8">Attaches a formyl group to the free amino group of methionyl-tRNA(fMet). The formyl group appears to play a dual role in the initiator identity of N-formylmethionyl-tRNA by promoting its recognition by IF2 and preventing the misappropriation of this tRNA by the elongation apparatus.</text>
</comment>
<feature type="domain" description="Formyl transferase N-terminal" evidence="9">
    <location>
        <begin position="6"/>
        <end position="175"/>
    </location>
</feature>
<dbReference type="CDD" id="cd08646">
    <property type="entry name" value="FMT_core_Met-tRNA-FMT_N"/>
    <property type="match status" value="1"/>
</dbReference>
<dbReference type="PANTHER" id="PTHR11138:SF5">
    <property type="entry name" value="METHIONYL-TRNA FORMYLTRANSFERASE, MITOCHONDRIAL"/>
    <property type="match status" value="1"/>
</dbReference>
<keyword evidence="6 8" id="KW-0648">Protein biosynthesis</keyword>
<evidence type="ECO:0000256" key="6">
    <source>
        <dbReference type="ARBA" id="ARBA00022917"/>
    </source>
</evidence>
<dbReference type="EMBL" id="BJZO01000045">
    <property type="protein sequence ID" value="GEO81695.1"/>
    <property type="molecule type" value="Genomic_DNA"/>
</dbReference>
<keyword evidence="12" id="KW-1185">Reference proteome</keyword>
<evidence type="ECO:0000256" key="2">
    <source>
        <dbReference type="ARBA" id="ARBA00010699"/>
    </source>
</evidence>
<dbReference type="InterPro" id="IPR005794">
    <property type="entry name" value="Fmt"/>
</dbReference>
<evidence type="ECO:0000259" key="9">
    <source>
        <dbReference type="Pfam" id="PF00551"/>
    </source>
</evidence>
<dbReference type="InterPro" id="IPR041711">
    <property type="entry name" value="Met-tRNA-FMT_N"/>
</dbReference>
<proteinExistence type="inferred from homology"/>
<protein>
    <recommendedName>
        <fullName evidence="4 8">Methionyl-tRNA formyltransferase</fullName>
        <ecNumber evidence="3 8">2.1.2.9</ecNumber>
    </recommendedName>
</protein>
<dbReference type="SUPFAM" id="SSF50486">
    <property type="entry name" value="FMT C-terminal domain-like"/>
    <property type="match status" value="1"/>
</dbReference>
<dbReference type="PANTHER" id="PTHR11138">
    <property type="entry name" value="METHIONYL-TRNA FORMYLTRANSFERASE"/>
    <property type="match status" value="1"/>
</dbReference>
<keyword evidence="5 8" id="KW-0808">Transferase</keyword>
<dbReference type="Pfam" id="PF02911">
    <property type="entry name" value="Formyl_trans_C"/>
    <property type="match status" value="1"/>
</dbReference>
<dbReference type="CDD" id="cd08704">
    <property type="entry name" value="Met_tRNA_FMT_C"/>
    <property type="match status" value="1"/>
</dbReference>
<dbReference type="GO" id="GO:0004479">
    <property type="term" value="F:methionyl-tRNA formyltransferase activity"/>
    <property type="evidence" value="ECO:0007669"/>
    <property type="project" value="UniProtKB-UniRule"/>
</dbReference>
<accession>A0A512H8B9</accession>
<evidence type="ECO:0000256" key="4">
    <source>
        <dbReference type="ARBA" id="ARBA00016014"/>
    </source>
</evidence>
<name>A0A512H8B9_9PROT</name>
<dbReference type="GO" id="GO:0005829">
    <property type="term" value="C:cytosol"/>
    <property type="evidence" value="ECO:0007669"/>
    <property type="project" value="TreeGrafter"/>
</dbReference>
<dbReference type="HAMAP" id="MF_00182">
    <property type="entry name" value="Formyl_trans"/>
    <property type="match status" value="1"/>
</dbReference>
<dbReference type="InterPro" id="IPR001555">
    <property type="entry name" value="GART_AS"/>
</dbReference>
<comment type="caution">
    <text evidence="11">The sequence shown here is derived from an EMBL/GenBank/DDBJ whole genome shotgun (WGS) entry which is preliminary data.</text>
</comment>
<evidence type="ECO:0000256" key="7">
    <source>
        <dbReference type="ARBA" id="ARBA00048558"/>
    </source>
</evidence>
<dbReference type="InterPro" id="IPR011034">
    <property type="entry name" value="Formyl_transferase-like_C_sf"/>
</dbReference>
<feature type="domain" description="Formyl transferase C-terminal" evidence="10">
    <location>
        <begin position="204"/>
        <end position="296"/>
    </location>
</feature>
<evidence type="ECO:0000313" key="12">
    <source>
        <dbReference type="Proteomes" id="UP000321567"/>
    </source>
</evidence>
<comment type="similarity">
    <text evidence="2 8">Belongs to the Fmt family.</text>
</comment>
<dbReference type="InterPro" id="IPR037022">
    <property type="entry name" value="Formyl_trans_C_sf"/>
</dbReference>
<evidence type="ECO:0000256" key="8">
    <source>
        <dbReference type="HAMAP-Rule" id="MF_00182"/>
    </source>
</evidence>
<comment type="catalytic activity">
    <reaction evidence="7 8">
        <text>L-methionyl-tRNA(fMet) + (6R)-10-formyltetrahydrofolate = N-formyl-L-methionyl-tRNA(fMet) + (6S)-5,6,7,8-tetrahydrofolate + H(+)</text>
        <dbReference type="Rhea" id="RHEA:24380"/>
        <dbReference type="Rhea" id="RHEA-COMP:9952"/>
        <dbReference type="Rhea" id="RHEA-COMP:9953"/>
        <dbReference type="ChEBI" id="CHEBI:15378"/>
        <dbReference type="ChEBI" id="CHEBI:57453"/>
        <dbReference type="ChEBI" id="CHEBI:78530"/>
        <dbReference type="ChEBI" id="CHEBI:78844"/>
        <dbReference type="ChEBI" id="CHEBI:195366"/>
        <dbReference type="EC" id="2.1.2.9"/>
    </reaction>
</comment>